<reference evidence="1 2" key="1">
    <citation type="submission" date="2019-12" db="EMBL/GenBank/DDBJ databases">
        <title>Streptomyces sp. strain T44 isolated from rhizosphere soil of Broussonetia papyrifera.</title>
        <authorList>
            <person name="Mo P."/>
        </authorList>
    </citation>
    <scope>NUCLEOTIDE SEQUENCE [LARGE SCALE GENOMIC DNA]</scope>
    <source>
        <strain evidence="1 2">T44</strain>
    </source>
</reference>
<proteinExistence type="predicted"/>
<sequence>MLTVVQVLGMSSEDEMVACFLSGELSSQRFGQNLRSHLAAAGQAEQLLTHPDLSDAGANFARRALLAATRGYGENRDLFENFPTEVTWTRALLSADEAASVRYLKYSYWVELSGGSRRPTDAAARIKAGLRAFDVSNEPFVDAAQALIRGERFPPLILVGEKRDNLVCLEGHLRLTVYAIVGFPTDIECLIGTAPTMGRWAQ</sequence>
<name>A0A6I6NI32_9ACTN</name>
<accession>A0A6I6NI32</accession>
<dbReference type="EMBL" id="CP047020">
    <property type="protein sequence ID" value="QHA07896.1"/>
    <property type="molecule type" value="Genomic_DNA"/>
</dbReference>
<organism evidence="1 2">
    <name type="scientific">Streptomyces broussonetiae</name>
    <dbReference type="NCBI Taxonomy" id="2686304"/>
    <lineage>
        <taxon>Bacteria</taxon>
        <taxon>Bacillati</taxon>
        <taxon>Actinomycetota</taxon>
        <taxon>Actinomycetes</taxon>
        <taxon>Kitasatosporales</taxon>
        <taxon>Streptomycetaceae</taxon>
        <taxon>Streptomyces</taxon>
    </lineage>
</organism>
<evidence type="ECO:0000313" key="2">
    <source>
        <dbReference type="Proteomes" id="UP000436138"/>
    </source>
</evidence>
<dbReference type="Proteomes" id="UP000436138">
    <property type="component" value="Chromosome"/>
</dbReference>
<evidence type="ECO:0000313" key="1">
    <source>
        <dbReference type="EMBL" id="QHA07896.1"/>
    </source>
</evidence>
<dbReference type="KEGG" id="sbro:GQF42_35530"/>
<protein>
    <submittedName>
        <fullName evidence="1">Uncharacterized protein</fullName>
    </submittedName>
</protein>
<gene>
    <name evidence="1" type="ORF">GQF42_35530</name>
</gene>
<dbReference type="RefSeq" id="WP_158926816.1">
    <property type="nucleotide sequence ID" value="NZ_CP047020.1"/>
</dbReference>
<dbReference type="AlphaFoldDB" id="A0A6I6NI32"/>
<keyword evidence="2" id="KW-1185">Reference proteome</keyword>